<keyword evidence="2" id="KW-0808">Transferase</keyword>
<dbReference type="PANTHER" id="PTHR43191:SF2">
    <property type="entry name" value="RRNA METHYLTRANSFERASE 3, MITOCHONDRIAL"/>
    <property type="match status" value="1"/>
</dbReference>
<evidence type="ECO:0000259" key="3">
    <source>
        <dbReference type="Pfam" id="PF00588"/>
    </source>
</evidence>
<dbReference type="GO" id="GO:0032259">
    <property type="term" value="P:methylation"/>
    <property type="evidence" value="ECO:0007669"/>
    <property type="project" value="UniProtKB-KW"/>
</dbReference>
<sequence>MKQISSRENALYKELKQLASSASARRKSGLSLLDGTHLCTAYLQHRGVPQQCVLAESSLHNQEVHTIVSRLEEQHANVIVLTDALYNAISQVENGVGLCFVVPIPCLQAPDVLNADAVLLDGLQDPGNLGSILRSAAAAGIKQVFCSEGSAAAWSPKVLRAGMGAHFVIDIFEGVDLKSLIASAKVRVLATSSHTETTIYHADLKHPIAWLFGHEGQGVSPELMELATTTVTIPQQPQIESLNVAASAAICFFEQVRQKLL</sequence>
<evidence type="ECO:0000256" key="2">
    <source>
        <dbReference type="ARBA" id="ARBA00022679"/>
    </source>
</evidence>
<reference evidence="4" key="1">
    <citation type="submission" date="2023-09" db="EMBL/GenBank/DDBJ databases">
        <title>Undibacterium sp. 20NA77.5 isolated from freshwater.</title>
        <authorList>
            <person name="Le V."/>
            <person name="Ko S.-R."/>
            <person name="Ahn C.-Y."/>
            <person name="Oh H.-M."/>
        </authorList>
    </citation>
    <scope>NUCLEOTIDE SEQUENCE</scope>
    <source>
        <strain evidence="4">20NA77.5</strain>
    </source>
</reference>
<keyword evidence="5" id="KW-1185">Reference proteome</keyword>
<dbReference type="SUPFAM" id="SSF55315">
    <property type="entry name" value="L30e-like"/>
    <property type="match status" value="1"/>
</dbReference>
<dbReference type="InterPro" id="IPR029028">
    <property type="entry name" value="Alpha/beta_knot_MTases"/>
</dbReference>
<dbReference type="InterPro" id="IPR051259">
    <property type="entry name" value="rRNA_Methyltransferase"/>
</dbReference>
<dbReference type="RefSeq" id="WP_309483880.1">
    <property type="nucleotide sequence ID" value="NZ_CP133720.1"/>
</dbReference>
<evidence type="ECO:0000313" key="5">
    <source>
        <dbReference type="Proteomes" id="UP001181355"/>
    </source>
</evidence>
<dbReference type="InterPro" id="IPR029026">
    <property type="entry name" value="tRNA_m1G_MTases_N"/>
</dbReference>
<dbReference type="InterPro" id="IPR029064">
    <property type="entry name" value="Ribosomal_eL30-like_sf"/>
</dbReference>
<dbReference type="Pfam" id="PF00588">
    <property type="entry name" value="SpoU_methylase"/>
    <property type="match status" value="1"/>
</dbReference>
<proteinExistence type="predicted"/>
<dbReference type="CDD" id="cd18095">
    <property type="entry name" value="SpoU-like_rRNA-MTase"/>
    <property type="match status" value="1"/>
</dbReference>
<accession>A0ABY9RMH7</accession>
<keyword evidence="1 4" id="KW-0489">Methyltransferase</keyword>
<dbReference type="Gene3D" id="3.40.1280.10">
    <property type="match status" value="1"/>
</dbReference>
<dbReference type="EMBL" id="CP133720">
    <property type="protein sequence ID" value="WMW82409.1"/>
    <property type="molecule type" value="Genomic_DNA"/>
</dbReference>
<evidence type="ECO:0000256" key="1">
    <source>
        <dbReference type="ARBA" id="ARBA00022603"/>
    </source>
</evidence>
<evidence type="ECO:0000313" key="4">
    <source>
        <dbReference type="EMBL" id="WMW82409.1"/>
    </source>
</evidence>
<gene>
    <name evidence="4" type="ORF">RF679_09060</name>
</gene>
<dbReference type="InterPro" id="IPR001537">
    <property type="entry name" value="SpoU_MeTrfase"/>
</dbReference>
<dbReference type="Proteomes" id="UP001181355">
    <property type="component" value="Chromosome"/>
</dbReference>
<dbReference type="GO" id="GO:0008168">
    <property type="term" value="F:methyltransferase activity"/>
    <property type="evidence" value="ECO:0007669"/>
    <property type="project" value="UniProtKB-KW"/>
</dbReference>
<feature type="domain" description="tRNA/rRNA methyltransferase SpoU type" evidence="3">
    <location>
        <begin position="118"/>
        <end position="252"/>
    </location>
</feature>
<dbReference type="Gene3D" id="3.30.1330.30">
    <property type="match status" value="1"/>
</dbReference>
<name>A0ABY9RMH7_9BURK</name>
<dbReference type="PANTHER" id="PTHR43191">
    <property type="entry name" value="RRNA METHYLTRANSFERASE 3"/>
    <property type="match status" value="1"/>
</dbReference>
<organism evidence="4 5">
    <name type="scientific">Undibacterium cyanobacteriorum</name>
    <dbReference type="NCBI Taxonomy" id="3073561"/>
    <lineage>
        <taxon>Bacteria</taxon>
        <taxon>Pseudomonadati</taxon>
        <taxon>Pseudomonadota</taxon>
        <taxon>Betaproteobacteria</taxon>
        <taxon>Burkholderiales</taxon>
        <taxon>Oxalobacteraceae</taxon>
        <taxon>Undibacterium</taxon>
    </lineage>
</organism>
<dbReference type="SUPFAM" id="SSF75217">
    <property type="entry name" value="alpha/beta knot"/>
    <property type="match status" value="1"/>
</dbReference>
<protein>
    <submittedName>
        <fullName evidence="4">RNA methyltransferase</fullName>
    </submittedName>
</protein>